<feature type="domain" description="KilA-N DNA-binding" evidence="1">
    <location>
        <begin position="15"/>
        <end position="81"/>
    </location>
</feature>
<reference evidence="2 3" key="1">
    <citation type="submission" date="2016-02" db="EMBL/GenBank/DDBJ databases">
        <title>Gardnerella vaginalis Subgroups Defined by cpn60 Sequencing and Sialidase Activity in Isolates from Canada, Belgium and Kenya.</title>
        <authorList>
            <person name="Schellenberg J."/>
            <person name="Paramel Jayaprakash T."/>
            <person name="Withana Gamage N."/>
            <person name="Patterson M.H."/>
            <person name="Vaneechoutte M."/>
            <person name="Hill J.E."/>
        </authorList>
    </citation>
    <scope>NUCLEOTIDE SEQUENCE [LARGE SCALE GENOMIC DNA]</scope>
    <source>
        <strain evidence="2 3">N144</strain>
    </source>
</reference>
<organism evidence="2 3">
    <name type="scientific">Gardnerella vaginalis</name>
    <dbReference type="NCBI Taxonomy" id="2702"/>
    <lineage>
        <taxon>Bacteria</taxon>
        <taxon>Bacillati</taxon>
        <taxon>Actinomycetota</taxon>
        <taxon>Actinomycetes</taxon>
        <taxon>Bifidobacteriales</taxon>
        <taxon>Bifidobacteriaceae</taxon>
        <taxon>Gardnerella</taxon>
    </lineage>
</organism>
<evidence type="ECO:0000313" key="3">
    <source>
        <dbReference type="Proteomes" id="UP000258533"/>
    </source>
</evidence>
<dbReference type="Pfam" id="PF10543">
    <property type="entry name" value="ORF6N"/>
    <property type="match status" value="1"/>
</dbReference>
<gene>
    <name evidence="2" type="ORF">AXE73_05340</name>
</gene>
<dbReference type="AlphaFoldDB" id="A0A3E1IYC5"/>
<protein>
    <recommendedName>
        <fullName evidence="1">KilA-N DNA-binding domain-containing protein</fullName>
    </recommendedName>
</protein>
<evidence type="ECO:0000313" key="2">
    <source>
        <dbReference type="EMBL" id="RFD77977.1"/>
    </source>
</evidence>
<dbReference type="RefSeq" id="WP_004132987.1">
    <property type="nucleotide sequence ID" value="NZ_LGOX01000002.1"/>
</dbReference>
<accession>A0A3E1IYC5</accession>
<dbReference type="InterPro" id="IPR018873">
    <property type="entry name" value="KilA-N_DNA-bd_domain"/>
</dbReference>
<proteinExistence type="predicted"/>
<sequence length="92" mass="10742">MLYGLCLIFVILFVIHGYTTARFNEQVKNNIEKFDNDFMFQLSKSELEYLQSNFLTANISSKSRSLPYAFTEQGIYILTAVWSGWKRLSNIN</sequence>
<name>A0A3E1IYC5_GARVA</name>
<evidence type="ECO:0000259" key="1">
    <source>
        <dbReference type="Pfam" id="PF10543"/>
    </source>
</evidence>
<comment type="caution">
    <text evidence="2">The sequence shown here is derived from an EMBL/GenBank/DDBJ whole genome shotgun (WGS) entry which is preliminary data.</text>
</comment>
<dbReference type="EMBL" id="LRTT01000001">
    <property type="protein sequence ID" value="RFD77977.1"/>
    <property type="molecule type" value="Genomic_DNA"/>
</dbReference>
<dbReference type="Proteomes" id="UP000258533">
    <property type="component" value="Unassembled WGS sequence"/>
</dbReference>